<organism evidence="10">
    <name type="scientific">Schizaea elegans</name>
    <dbReference type="NCBI Taxonomy" id="180990"/>
    <lineage>
        <taxon>Eukaryota</taxon>
        <taxon>Viridiplantae</taxon>
        <taxon>Streptophyta</taxon>
        <taxon>Embryophyta</taxon>
        <taxon>Tracheophyta</taxon>
        <taxon>Polypodiopsida</taxon>
        <taxon>Polypodiidae</taxon>
        <taxon>Schizaeales</taxon>
        <taxon>Schizaeaceae</taxon>
        <taxon>Schizaea</taxon>
    </lineage>
</organism>
<dbReference type="PANTHER" id="PTHR10986">
    <property type="entry name" value="39S RIBOSOMAL PROTEIN L20"/>
    <property type="match status" value="1"/>
</dbReference>
<evidence type="ECO:0000313" key="10">
    <source>
        <dbReference type="EMBL" id="APT66016.1"/>
    </source>
</evidence>
<evidence type="ECO:0000256" key="1">
    <source>
        <dbReference type="ARBA" id="ARBA00007698"/>
    </source>
</evidence>
<dbReference type="FunFam" id="1.10.1900.20:FF:000001">
    <property type="entry name" value="50S ribosomal protein L20"/>
    <property type="match status" value="1"/>
</dbReference>
<evidence type="ECO:0000256" key="2">
    <source>
        <dbReference type="ARBA" id="ARBA00022730"/>
    </source>
</evidence>
<dbReference type="SUPFAM" id="SSF74731">
    <property type="entry name" value="Ribosomal protein L20"/>
    <property type="match status" value="1"/>
</dbReference>
<dbReference type="GO" id="GO:0009507">
    <property type="term" value="C:chloroplast"/>
    <property type="evidence" value="ECO:0007669"/>
    <property type="project" value="UniProtKB-SubCell"/>
</dbReference>
<evidence type="ECO:0000256" key="8">
    <source>
        <dbReference type="RuleBase" id="RU000561"/>
    </source>
</evidence>
<evidence type="ECO:0000256" key="9">
    <source>
        <dbReference type="RuleBase" id="RU004311"/>
    </source>
</evidence>
<proteinExistence type="inferred from homology"/>
<dbReference type="PROSITE" id="PS00937">
    <property type="entry name" value="RIBOSOMAL_L20"/>
    <property type="match status" value="1"/>
</dbReference>
<dbReference type="AlphaFoldDB" id="A0A286QHH1"/>
<dbReference type="GO" id="GO:0005840">
    <property type="term" value="C:ribosome"/>
    <property type="evidence" value="ECO:0007669"/>
    <property type="project" value="UniProtKB-KW"/>
</dbReference>
<dbReference type="GeneID" id="33944208"/>
<evidence type="ECO:0000256" key="3">
    <source>
        <dbReference type="ARBA" id="ARBA00022884"/>
    </source>
</evidence>
<keyword evidence="3 7" id="KW-0694">RNA-binding</keyword>
<gene>
    <name evidence="7 10" type="primary">rpl20</name>
</gene>
<dbReference type="InterPro" id="IPR035566">
    <property type="entry name" value="Ribosomal_protein_bL20_C"/>
</dbReference>
<geneLocation type="chloroplast" evidence="10"/>
<dbReference type="GO" id="GO:0019843">
    <property type="term" value="F:rRNA binding"/>
    <property type="evidence" value="ECO:0007669"/>
    <property type="project" value="UniProtKB-UniRule"/>
</dbReference>
<evidence type="ECO:0000256" key="4">
    <source>
        <dbReference type="ARBA" id="ARBA00022980"/>
    </source>
</evidence>
<accession>A0A286QHH1</accession>
<dbReference type="CDD" id="cd07026">
    <property type="entry name" value="Ribosomal_L20"/>
    <property type="match status" value="1"/>
</dbReference>
<dbReference type="GO" id="GO:0006412">
    <property type="term" value="P:translation"/>
    <property type="evidence" value="ECO:0007669"/>
    <property type="project" value="InterPro"/>
</dbReference>
<dbReference type="GO" id="GO:0003735">
    <property type="term" value="F:structural constituent of ribosome"/>
    <property type="evidence" value="ECO:0007669"/>
    <property type="project" value="InterPro"/>
</dbReference>
<dbReference type="Gene3D" id="1.10.1900.20">
    <property type="entry name" value="Ribosomal protein L20"/>
    <property type="match status" value="1"/>
</dbReference>
<dbReference type="Gene3D" id="6.10.160.10">
    <property type="match status" value="1"/>
</dbReference>
<keyword evidence="4 7" id="KW-0689">Ribosomal protein</keyword>
<evidence type="ECO:0000256" key="5">
    <source>
        <dbReference type="ARBA" id="ARBA00023274"/>
    </source>
</evidence>
<evidence type="ECO:0000256" key="7">
    <source>
        <dbReference type="HAMAP-Rule" id="MF_00382"/>
    </source>
</evidence>
<protein>
    <recommendedName>
        <fullName evidence="6 7">Large ribosomal subunit protein bL20c</fullName>
    </recommendedName>
</protein>
<evidence type="ECO:0000256" key="6">
    <source>
        <dbReference type="ARBA" id="ARBA00035295"/>
    </source>
</evidence>
<dbReference type="InterPro" id="IPR049946">
    <property type="entry name" value="RIBOSOMAL_L20_CS"/>
</dbReference>
<dbReference type="GO" id="GO:1990904">
    <property type="term" value="C:ribonucleoprotein complex"/>
    <property type="evidence" value="ECO:0007669"/>
    <property type="project" value="UniProtKB-KW"/>
</dbReference>
<comment type="similarity">
    <text evidence="1 7 8">Belongs to the bacterial ribosomal protein bL20 family.</text>
</comment>
<sequence length="110" mass="12870">MTRVRRGSTTREHHNNIIKTASGSVGAHSRLFRTANQQRAKAFFHVYKDRRIKKRQIRRLWITRINAAARRNGTNHSNFINYLYNNQIYLNRKALGQMAILDTEGFSALL</sequence>
<dbReference type="HAMAP" id="MF_00382">
    <property type="entry name" value="Ribosomal_bL20"/>
    <property type="match status" value="1"/>
</dbReference>
<dbReference type="NCBIfam" id="TIGR01032">
    <property type="entry name" value="rplT_bact"/>
    <property type="match status" value="1"/>
</dbReference>
<keyword evidence="10" id="KW-0150">Chloroplast</keyword>
<dbReference type="RefSeq" id="YP_009424061.1">
    <property type="nucleotide sequence ID" value="NC_035807.1"/>
</dbReference>
<keyword evidence="10" id="KW-0934">Plastid</keyword>
<dbReference type="EMBL" id="KX258660">
    <property type="protein sequence ID" value="APT66016.1"/>
    <property type="molecule type" value="Genomic_DNA"/>
</dbReference>
<name>A0A286QHH1_9MONI</name>
<dbReference type="Pfam" id="PF00453">
    <property type="entry name" value="Ribosomal_L20"/>
    <property type="match status" value="1"/>
</dbReference>
<keyword evidence="5 7" id="KW-0687">Ribonucleoprotein</keyword>
<keyword evidence="2 7" id="KW-0699">rRNA-binding</keyword>
<dbReference type="GO" id="GO:0000027">
    <property type="term" value="P:ribosomal large subunit assembly"/>
    <property type="evidence" value="ECO:0007669"/>
    <property type="project" value="UniProtKB-UniRule"/>
</dbReference>
<reference evidence="10" key="1">
    <citation type="journal article" date="2017" name="Am. J. Bot.">
        <title>Plastome sequences of an ancient fern lineage reveal remarkable changes in gene content and architecture.</title>
        <authorList>
            <person name="Labiak P.H."/>
            <person name="Karol K.G."/>
        </authorList>
    </citation>
    <scope>NUCLEOTIDE SEQUENCE</scope>
</reference>
<comment type="subcellular location">
    <subcellularLocation>
        <location evidence="7">Plastid</location>
        <location evidence="7">Chloroplast</location>
    </subcellularLocation>
</comment>
<comment type="function">
    <text evidence="7 9">Binds directly to 23S ribosomal RNA and is necessary for the in vitro assembly process of the 50S ribosomal subunit. It is not involved in the protein synthesizing functions of that subunit.</text>
</comment>
<dbReference type="PRINTS" id="PR00062">
    <property type="entry name" value="RIBOSOMALL20"/>
</dbReference>
<dbReference type="InterPro" id="IPR005813">
    <property type="entry name" value="Ribosomal_bL20"/>
</dbReference>